<keyword evidence="2" id="KW-1185">Reference proteome</keyword>
<dbReference type="AlphaFoldDB" id="A0A1S8TN25"/>
<reference evidence="1 2" key="1">
    <citation type="submission" date="2016-05" db="EMBL/GenBank/DDBJ databases">
        <title>Microbial solvent formation.</title>
        <authorList>
            <person name="Poehlein A."/>
            <person name="Montoya Solano J.D."/>
            <person name="Flitsch S."/>
            <person name="Krabben P."/>
            <person name="Duerre P."/>
            <person name="Daniel R."/>
        </authorList>
    </citation>
    <scope>NUCLEOTIDE SEQUENCE [LARGE SCALE GENOMIC DNA]</scope>
    <source>
        <strain evidence="1 2">DSM 2619</strain>
    </source>
</reference>
<accession>A0A1S8TN25</accession>
<sequence>MSIYHYLENYNKVESVNKAMRCSNIKYGFAEYICEESSESTKVLFTCKK</sequence>
<name>A0A1S8TN25_9CLOT</name>
<gene>
    <name evidence="1" type="ORF">CLPUN_17610</name>
</gene>
<comment type="caution">
    <text evidence="1">The sequence shown here is derived from an EMBL/GenBank/DDBJ whole genome shotgun (WGS) entry which is preliminary data.</text>
</comment>
<organism evidence="1 2">
    <name type="scientific">Clostridium puniceum</name>
    <dbReference type="NCBI Taxonomy" id="29367"/>
    <lineage>
        <taxon>Bacteria</taxon>
        <taxon>Bacillati</taxon>
        <taxon>Bacillota</taxon>
        <taxon>Clostridia</taxon>
        <taxon>Eubacteriales</taxon>
        <taxon>Clostridiaceae</taxon>
        <taxon>Clostridium</taxon>
    </lineage>
</organism>
<dbReference type="EMBL" id="LZZM01000113">
    <property type="protein sequence ID" value="OOM79034.1"/>
    <property type="molecule type" value="Genomic_DNA"/>
</dbReference>
<proteinExistence type="predicted"/>
<protein>
    <submittedName>
        <fullName evidence="1">Uncharacterized protein</fullName>
    </submittedName>
</protein>
<evidence type="ECO:0000313" key="1">
    <source>
        <dbReference type="EMBL" id="OOM79034.1"/>
    </source>
</evidence>
<dbReference type="Proteomes" id="UP000190890">
    <property type="component" value="Unassembled WGS sequence"/>
</dbReference>
<evidence type="ECO:0000313" key="2">
    <source>
        <dbReference type="Proteomes" id="UP000190890"/>
    </source>
</evidence>